<name>A0A9P0U0E7_PIEBR</name>
<evidence type="ECO:0000313" key="2">
    <source>
        <dbReference type="Proteomes" id="UP001152562"/>
    </source>
</evidence>
<dbReference type="Proteomes" id="UP001152562">
    <property type="component" value="Unassembled WGS sequence"/>
</dbReference>
<proteinExistence type="predicted"/>
<reference evidence="1" key="1">
    <citation type="submission" date="2022-05" db="EMBL/GenBank/DDBJ databases">
        <authorList>
            <person name="Okamura Y."/>
        </authorList>
    </citation>
    <scope>NUCLEOTIDE SEQUENCE</scope>
</reference>
<keyword evidence="2" id="KW-1185">Reference proteome</keyword>
<gene>
    <name evidence="1" type="ORF">PIBRA_LOCUS14417</name>
</gene>
<organism evidence="1 2">
    <name type="scientific">Pieris brassicae</name>
    <name type="common">White butterfly</name>
    <name type="synonym">Large white butterfly</name>
    <dbReference type="NCBI Taxonomy" id="7116"/>
    <lineage>
        <taxon>Eukaryota</taxon>
        <taxon>Metazoa</taxon>
        <taxon>Ecdysozoa</taxon>
        <taxon>Arthropoda</taxon>
        <taxon>Hexapoda</taxon>
        <taxon>Insecta</taxon>
        <taxon>Pterygota</taxon>
        <taxon>Neoptera</taxon>
        <taxon>Endopterygota</taxon>
        <taxon>Lepidoptera</taxon>
        <taxon>Glossata</taxon>
        <taxon>Ditrysia</taxon>
        <taxon>Papilionoidea</taxon>
        <taxon>Pieridae</taxon>
        <taxon>Pierinae</taxon>
        <taxon>Pieris</taxon>
    </lineage>
</organism>
<accession>A0A9P0U0E7</accession>
<comment type="caution">
    <text evidence="1">The sequence shown here is derived from an EMBL/GenBank/DDBJ whole genome shotgun (WGS) entry which is preliminary data.</text>
</comment>
<evidence type="ECO:0000313" key="1">
    <source>
        <dbReference type="EMBL" id="CAH4038936.1"/>
    </source>
</evidence>
<sequence>MPPERSTHLHTELHDRVSIEYYDTQKAPSVFSLRALVSLAGLALTLRRIKGIGRANEIGRKKCRGAAVARAPFIDGQAPWRDEEWGRGMRPRRAMTAPGSLPLREARAVVLQPIPLRPLPHGTAYYMALAATARAFRSAVR</sequence>
<dbReference type="EMBL" id="CALOZG010000087">
    <property type="protein sequence ID" value="CAH4038936.1"/>
    <property type="molecule type" value="Genomic_DNA"/>
</dbReference>
<dbReference type="AlphaFoldDB" id="A0A9P0U0E7"/>
<protein>
    <submittedName>
        <fullName evidence="1">Uncharacterized protein</fullName>
    </submittedName>
</protein>